<reference evidence="7" key="1">
    <citation type="submission" date="2017-08" db="EMBL/GenBank/DDBJ databases">
        <authorList>
            <consortium name="Urmite Genomes"/>
        </authorList>
    </citation>
    <scope>NUCLEOTIDE SEQUENCE [LARGE SCALE GENOMIC DNA]</scope>
    <source>
        <strain evidence="7">IHUMI-LCC2</strain>
    </source>
</reference>
<evidence type="ECO:0000259" key="6">
    <source>
        <dbReference type="Pfam" id="PF05199"/>
    </source>
</evidence>
<accession>A0A2I2L6H6</accession>
<dbReference type="Gene3D" id="3.50.50.60">
    <property type="entry name" value="FAD/NAD(P)-binding domain"/>
    <property type="match status" value="1"/>
</dbReference>
<dbReference type="PIRSF" id="PIRSF000137">
    <property type="entry name" value="Alcohol_oxidase"/>
    <property type="match status" value="1"/>
</dbReference>
<keyword evidence="4" id="KW-0274">FAD</keyword>
<dbReference type="PANTHER" id="PTHR11552:SF147">
    <property type="entry name" value="CHOLINE DEHYDROGENASE, MITOCHONDRIAL"/>
    <property type="match status" value="1"/>
</dbReference>
<dbReference type="OrthoDB" id="2191at10239"/>
<protein>
    <submittedName>
        <fullName evidence="7">Glucose-methanol-choline oxidoreductase</fullName>
    </submittedName>
</protein>
<evidence type="ECO:0000259" key="5">
    <source>
        <dbReference type="Pfam" id="PF00732"/>
    </source>
</evidence>
<keyword evidence="8" id="KW-1185">Reference proteome</keyword>
<evidence type="ECO:0000256" key="2">
    <source>
        <dbReference type="ARBA" id="ARBA00010790"/>
    </source>
</evidence>
<dbReference type="SUPFAM" id="SSF51905">
    <property type="entry name" value="FAD/NAD(P)-binding domain"/>
    <property type="match status" value="1"/>
</dbReference>
<proteinExistence type="inferred from homology"/>
<dbReference type="GO" id="GO:0050660">
    <property type="term" value="F:flavin adenine dinucleotide binding"/>
    <property type="evidence" value="ECO:0007669"/>
    <property type="project" value="InterPro"/>
</dbReference>
<comment type="similarity">
    <text evidence="2">Belongs to the GMC oxidoreductase family.</text>
</comment>
<evidence type="ECO:0000256" key="4">
    <source>
        <dbReference type="ARBA" id="ARBA00022827"/>
    </source>
</evidence>
<dbReference type="Pfam" id="PF00732">
    <property type="entry name" value="GMC_oxred_N"/>
    <property type="match status" value="1"/>
</dbReference>
<dbReference type="InterPro" id="IPR000172">
    <property type="entry name" value="GMC_OxRdtase_N"/>
</dbReference>
<dbReference type="InterPro" id="IPR012132">
    <property type="entry name" value="GMC_OxRdtase"/>
</dbReference>
<dbReference type="InterPro" id="IPR036188">
    <property type="entry name" value="FAD/NAD-bd_sf"/>
</dbReference>
<dbReference type="RefSeq" id="YP_009449402.1">
    <property type="nucleotide sequence ID" value="NC_036594.1"/>
</dbReference>
<keyword evidence="3" id="KW-0285">Flavoprotein</keyword>
<dbReference type="GO" id="GO:0016614">
    <property type="term" value="F:oxidoreductase activity, acting on CH-OH group of donors"/>
    <property type="evidence" value="ECO:0007669"/>
    <property type="project" value="InterPro"/>
</dbReference>
<dbReference type="Gene3D" id="3.30.410.40">
    <property type="match status" value="1"/>
</dbReference>
<name>A0A2I2L6H6_9VIRU</name>
<feature type="domain" description="Glucose-methanol-choline oxidoreductase C-terminal" evidence="6">
    <location>
        <begin position="403"/>
        <end position="524"/>
    </location>
</feature>
<evidence type="ECO:0000313" key="7">
    <source>
        <dbReference type="EMBL" id="SNW63100.1"/>
    </source>
</evidence>
<sequence>MKTLPLLIFLLAVFNLNSVNCNVVNSTTIKSQYDFIVIGVGTSGSVVTRRLFEMGATVLALEGGGNWANRTGLFRTQWGSWNFYADANPNRGGYKEQISVGKTTGGSMKLSNNGWEQGDPTWYDDLSTKVGSSKYKFTVAKCMYDNVIERNYLSSTGKIQIQQSNAGTVLANAWKIVGNNLGLQAYNDCRTVGATRGFCFEPSSLKWVATGDTGVNSASLSWQEYAYDMQFVPTVDVATSSRVTKLLTQIIAGNKVATGVSVIVDDYVSKDISARLGVILVGGPLNNPEILLRSGIGDATILSSIGVPVFQNLPAVGRNLGEPGALFMTYNVNFTAADIGSPATPNARPTKPTAFIRTVYAPTFLPDLELIGIAFIAGGTGQIRFIMYDLARNTTGETYPFSKDGLDLGNVNPRYLATQAELTRKANFFTVTRQIAAQLAAQLPQFSFVEQPPTAGVVGQVALENLVKQIPENGGLDIAGHWGSSCIMGPYGATATSVVNPDFQVQGVRNLYIGDTSVFVNEPAAGGIAPGVYVGEMLSQFLSRYYYGYNLRPVYGACLP</sequence>
<evidence type="ECO:0000256" key="1">
    <source>
        <dbReference type="ARBA" id="ARBA00001974"/>
    </source>
</evidence>
<gene>
    <name evidence="7" type="ORF">ORPV_1196</name>
</gene>
<evidence type="ECO:0000313" key="8">
    <source>
        <dbReference type="Proteomes" id="UP000236316"/>
    </source>
</evidence>
<dbReference type="InterPro" id="IPR007867">
    <property type="entry name" value="GMC_OxRtase_C"/>
</dbReference>
<dbReference type="Proteomes" id="UP000236316">
    <property type="component" value="Segment"/>
</dbReference>
<dbReference type="PANTHER" id="PTHR11552">
    <property type="entry name" value="GLUCOSE-METHANOL-CHOLINE GMC OXIDOREDUCTASE"/>
    <property type="match status" value="1"/>
</dbReference>
<dbReference type="EMBL" id="LT906555">
    <property type="protein sequence ID" value="SNW63100.1"/>
    <property type="molecule type" value="Genomic_DNA"/>
</dbReference>
<comment type="cofactor">
    <cofactor evidence="1">
        <name>FAD</name>
        <dbReference type="ChEBI" id="CHEBI:57692"/>
    </cofactor>
</comment>
<dbReference type="Pfam" id="PF05199">
    <property type="entry name" value="GMC_oxred_C"/>
    <property type="match status" value="1"/>
</dbReference>
<evidence type="ECO:0000256" key="3">
    <source>
        <dbReference type="ARBA" id="ARBA00022630"/>
    </source>
</evidence>
<dbReference type="KEGG" id="vg:35381870"/>
<feature type="domain" description="Glucose-methanol-choline oxidoreductase N-terminal" evidence="5">
    <location>
        <begin position="33"/>
        <end position="320"/>
    </location>
</feature>
<dbReference type="GeneID" id="35381870"/>
<organism evidence="7">
    <name type="scientific">Orpheovirus IHUMI-LCC2</name>
    <dbReference type="NCBI Taxonomy" id="2023057"/>
    <lineage>
        <taxon>Viruses</taxon>
        <taxon>Varidnaviria</taxon>
        <taxon>Bamfordvirae</taxon>
        <taxon>Nucleocytoviricota</taxon>
        <taxon>Megaviricetes</taxon>
        <taxon>Pimascovirales</taxon>
        <taxon>Ocovirineae</taxon>
        <taxon>Orpheoviridae</taxon>
        <taxon>Alphaorpheovirus</taxon>
        <taxon>Alphaorpheovirus massiliense</taxon>
    </lineage>
</organism>